<reference evidence="15 16" key="1">
    <citation type="journal article" date="2018" name="Sci. Rep.">
        <title>Comparative genomics provides insights into the lifestyle and reveals functional heterogeneity of dark septate endophytic fungi.</title>
        <authorList>
            <person name="Knapp D.G."/>
            <person name="Nemeth J.B."/>
            <person name="Barry K."/>
            <person name="Hainaut M."/>
            <person name="Henrissat B."/>
            <person name="Johnson J."/>
            <person name="Kuo A."/>
            <person name="Lim J.H.P."/>
            <person name="Lipzen A."/>
            <person name="Nolan M."/>
            <person name="Ohm R.A."/>
            <person name="Tamas L."/>
            <person name="Grigoriev I.V."/>
            <person name="Spatafora J.W."/>
            <person name="Nagy L.G."/>
            <person name="Kovacs G.M."/>
        </authorList>
    </citation>
    <scope>NUCLEOTIDE SEQUENCE [LARGE SCALE GENOMIC DNA]</scope>
    <source>
        <strain evidence="15 16">DSE2036</strain>
    </source>
</reference>
<feature type="compositionally biased region" description="Pro residues" evidence="14">
    <location>
        <begin position="23"/>
        <end position="32"/>
    </location>
</feature>
<feature type="region of interest" description="Disordered" evidence="14">
    <location>
        <begin position="73"/>
        <end position="121"/>
    </location>
</feature>
<proteinExistence type="inferred from homology"/>
<dbReference type="EMBL" id="KZ805305">
    <property type="protein sequence ID" value="PVI07126.1"/>
    <property type="molecule type" value="Genomic_DNA"/>
</dbReference>
<evidence type="ECO:0000256" key="4">
    <source>
        <dbReference type="ARBA" id="ARBA00011534"/>
    </source>
</evidence>
<dbReference type="AlphaFoldDB" id="A0A2V1E9U4"/>
<dbReference type="GO" id="GO:0008033">
    <property type="term" value="P:tRNA processing"/>
    <property type="evidence" value="ECO:0007669"/>
    <property type="project" value="UniProtKB-KW"/>
</dbReference>
<dbReference type="GO" id="GO:0005634">
    <property type="term" value="C:nucleus"/>
    <property type="evidence" value="ECO:0007669"/>
    <property type="project" value="UniProtKB-SubCell"/>
</dbReference>
<evidence type="ECO:0000256" key="7">
    <source>
        <dbReference type="ARBA" id="ARBA00022694"/>
    </source>
</evidence>
<comment type="function">
    <text evidence="13">Component of the EKC/KEOPS complex that is required for the formation of a threonylcarbamoyl group on adenosine at position 37 (t(6)A37) in tRNAs that read codons beginning with adenine. The complex is probably involved in the transfer of the threonylcarbamoyl moiety of threonylcarbamoyl-AMP (TC-AMP) to the N6 group of A37. GON7 likely plays a supporting role to the catalytic subunit KAE1 in the complex. The EKC/KEOPS complex also promotes both telomere uncapping and telomere elongation. The complex is required for efficient recruitment of transcriptional coactivators.</text>
</comment>
<evidence type="ECO:0000256" key="3">
    <source>
        <dbReference type="ARBA" id="ARBA00008529"/>
    </source>
</evidence>
<evidence type="ECO:0000256" key="5">
    <source>
        <dbReference type="ARBA" id="ARBA00019746"/>
    </source>
</evidence>
<evidence type="ECO:0000313" key="15">
    <source>
        <dbReference type="EMBL" id="PVI07126.1"/>
    </source>
</evidence>
<feature type="compositionally biased region" description="Basic and acidic residues" evidence="14">
    <location>
        <begin position="110"/>
        <end position="121"/>
    </location>
</feature>
<sequence length="121" mass="12682">MPDLTATYTSPTVSSPQIFTHALPPPSPPPPSSSASAESRTAALAALQSRLRDLQADINTFLTAKMGEDRAAAAAASASASATAGLEGEESAGKRKREREDEEDEDDFEALERAYGEDVGE</sequence>
<dbReference type="Pfam" id="PF08738">
    <property type="entry name" value="Gon7"/>
    <property type="match status" value="1"/>
</dbReference>
<evidence type="ECO:0000256" key="13">
    <source>
        <dbReference type="ARBA" id="ARBA00025393"/>
    </source>
</evidence>
<keyword evidence="12" id="KW-0539">Nucleus</keyword>
<keyword evidence="7" id="KW-0819">tRNA processing</keyword>
<keyword evidence="16" id="KW-1185">Reference proteome</keyword>
<comment type="subunit">
    <text evidence="4">Component of the EKC/KEOPS complex composed of at least BUD32, CGI121, GON7, KAE1 and PCC1; the whole complex dimerizes.</text>
</comment>
<evidence type="ECO:0000256" key="8">
    <source>
        <dbReference type="ARBA" id="ARBA00022895"/>
    </source>
</evidence>
<protein>
    <recommendedName>
        <fullName evidence="5">EKC/KEOPS complex subunit GON7</fullName>
    </recommendedName>
</protein>
<name>A0A2V1E9U4_9PLEO</name>
<evidence type="ECO:0000256" key="14">
    <source>
        <dbReference type="SAM" id="MobiDB-lite"/>
    </source>
</evidence>
<accession>A0A2V1E9U4</accession>
<evidence type="ECO:0000256" key="12">
    <source>
        <dbReference type="ARBA" id="ARBA00023242"/>
    </source>
</evidence>
<feature type="region of interest" description="Disordered" evidence="14">
    <location>
        <begin position="1"/>
        <end position="41"/>
    </location>
</feature>
<evidence type="ECO:0000313" key="16">
    <source>
        <dbReference type="Proteomes" id="UP000244855"/>
    </source>
</evidence>
<evidence type="ECO:0000256" key="10">
    <source>
        <dbReference type="ARBA" id="ARBA00023159"/>
    </source>
</evidence>
<keyword evidence="9" id="KW-0805">Transcription regulation</keyword>
<evidence type="ECO:0000256" key="11">
    <source>
        <dbReference type="ARBA" id="ARBA00023163"/>
    </source>
</evidence>
<evidence type="ECO:0000256" key="2">
    <source>
        <dbReference type="ARBA" id="ARBA00004574"/>
    </source>
</evidence>
<feature type="compositionally biased region" description="Polar residues" evidence="14">
    <location>
        <begin position="1"/>
        <end position="18"/>
    </location>
</feature>
<organism evidence="15 16">
    <name type="scientific">Periconia macrospinosa</name>
    <dbReference type="NCBI Taxonomy" id="97972"/>
    <lineage>
        <taxon>Eukaryota</taxon>
        <taxon>Fungi</taxon>
        <taxon>Dikarya</taxon>
        <taxon>Ascomycota</taxon>
        <taxon>Pezizomycotina</taxon>
        <taxon>Dothideomycetes</taxon>
        <taxon>Pleosporomycetidae</taxon>
        <taxon>Pleosporales</taxon>
        <taxon>Massarineae</taxon>
        <taxon>Periconiaceae</taxon>
        <taxon>Periconia</taxon>
    </lineage>
</organism>
<gene>
    <name evidence="15" type="ORF">DM02DRAFT_622500</name>
</gene>
<feature type="compositionally biased region" description="Acidic residues" evidence="14">
    <location>
        <begin position="100"/>
        <end position="109"/>
    </location>
</feature>
<feature type="compositionally biased region" description="Low complexity" evidence="14">
    <location>
        <begin position="73"/>
        <end position="86"/>
    </location>
</feature>
<dbReference type="Proteomes" id="UP000244855">
    <property type="component" value="Unassembled WGS sequence"/>
</dbReference>
<evidence type="ECO:0000256" key="9">
    <source>
        <dbReference type="ARBA" id="ARBA00023015"/>
    </source>
</evidence>
<evidence type="ECO:0000256" key="1">
    <source>
        <dbReference type="ARBA" id="ARBA00004123"/>
    </source>
</evidence>
<keyword evidence="6" id="KW-0158">Chromosome</keyword>
<keyword evidence="10" id="KW-0010">Activator</keyword>
<keyword evidence="8" id="KW-0779">Telomere</keyword>
<comment type="similarity">
    <text evidence="3">Belongs to the GON7 family.</text>
</comment>
<comment type="subcellular location">
    <subcellularLocation>
        <location evidence="2">Chromosome</location>
        <location evidence="2">Telomere</location>
    </subcellularLocation>
    <subcellularLocation>
        <location evidence="1">Nucleus</location>
    </subcellularLocation>
</comment>
<dbReference type="GO" id="GO:0000781">
    <property type="term" value="C:chromosome, telomeric region"/>
    <property type="evidence" value="ECO:0007669"/>
    <property type="project" value="UniProtKB-SubCell"/>
</dbReference>
<evidence type="ECO:0000256" key="6">
    <source>
        <dbReference type="ARBA" id="ARBA00022454"/>
    </source>
</evidence>
<keyword evidence="11" id="KW-0804">Transcription</keyword>
<dbReference type="InterPro" id="IPR014849">
    <property type="entry name" value="EKC/KEOPS_Gon7"/>
</dbReference>